<comment type="caution">
    <text evidence="2">The sequence shown here is derived from an EMBL/GenBank/DDBJ whole genome shotgun (WGS) entry which is preliminary data.</text>
</comment>
<dbReference type="Pfam" id="PF16158">
    <property type="entry name" value="N_BRCA1_IG"/>
    <property type="match status" value="1"/>
</dbReference>
<dbReference type="OrthoDB" id="166850at2"/>
<feature type="domain" description="HTH cro/C1-type" evidence="1">
    <location>
        <begin position="14"/>
        <end position="55"/>
    </location>
</feature>
<dbReference type="SMART" id="SM00530">
    <property type="entry name" value="HTH_XRE"/>
    <property type="match status" value="1"/>
</dbReference>
<accession>A0A4R0HHF0</accession>
<evidence type="ECO:0000259" key="1">
    <source>
        <dbReference type="PROSITE" id="PS50943"/>
    </source>
</evidence>
<reference evidence="2 3" key="1">
    <citation type="submission" date="2019-02" db="EMBL/GenBank/DDBJ databases">
        <title>Kribbella capetownensis sp. nov. and Kribbella speibonae sp. nov., isolated from soil.</title>
        <authorList>
            <person name="Curtis S.M."/>
            <person name="Norton I."/>
            <person name="Everest G.J."/>
            <person name="Meyers P.R."/>
        </authorList>
    </citation>
    <scope>NUCLEOTIDE SEQUENCE [LARGE SCALE GENOMIC DNA]</scope>
    <source>
        <strain evidence="2 3">KCTC 29219</strain>
    </source>
</reference>
<organism evidence="2 3">
    <name type="scientific">Kribbella soli</name>
    <dbReference type="NCBI Taxonomy" id="1124743"/>
    <lineage>
        <taxon>Bacteria</taxon>
        <taxon>Bacillati</taxon>
        <taxon>Actinomycetota</taxon>
        <taxon>Actinomycetes</taxon>
        <taxon>Propionibacteriales</taxon>
        <taxon>Kribbellaceae</taxon>
        <taxon>Kribbella</taxon>
    </lineage>
</organism>
<dbReference type="Proteomes" id="UP000292346">
    <property type="component" value="Unassembled WGS sequence"/>
</dbReference>
<dbReference type="PROSITE" id="PS50943">
    <property type="entry name" value="HTH_CROC1"/>
    <property type="match status" value="1"/>
</dbReference>
<keyword evidence="3" id="KW-1185">Reference proteome</keyword>
<dbReference type="AlphaFoldDB" id="A0A4R0HHF0"/>
<evidence type="ECO:0000313" key="3">
    <source>
        <dbReference type="Proteomes" id="UP000292346"/>
    </source>
</evidence>
<dbReference type="InterPro" id="IPR013783">
    <property type="entry name" value="Ig-like_fold"/>
</dbReference>
<dbReference type="Gene3D" id="1.10.260.40">
    <property type="entry name" value="lambda repressor-like DNA-binding domains"/>
    <property type="match status" value="1"/>
</dbReference>
<dbReference type="SUPFAM" id="SSF47413">
    <property type="entry name" value="lambda repressor-like DNA-binding domains"/>
    <property type="match status" value="1"/>
</dbReference>
<dbReference type="InterPro" id="IPR010982">
    <property type="entry name" value="Lambda_DNA-bd_dom_sf"/>
</dbReference>
<dbReference type="InterPro" id="IPR032350">
    <property type="entry name" value="Nbr1_FW"/>
</dbReference>
<protein>
    <submittedName>
        <fullName evidence="2">Helix-turn-helix domain-containing protein</fullName>
    </submittedName>
</protein>
<dbReference type="GO" id="GO:0003677">
    <property type="term" value="F:DNA binding"/>
    <property type="evidence" value="ECO:0007669"/>
    <property type="project" value="InterPro"/>
</dbReference>
<dbReference type="Pfam" id="PF13560">
    <property type="entry name" value="HTH_31"/>
    <property type="match status" value="1"/>
</dbReference>
<dbReference type="CDD" id="cd00093">
    <property type="entry name" value="HTH_XRE"/>
    <property type="match status" value="1"/>
</dbReference>
<dbReference type="GO" id="GO:0005975">
    <property type="term" value="P:carbohydrate metabolic process"/>
    <property type="evidence" value="ECO:0007669"/>
    <property type="project" value="UniProtKB-ARBA"/>
</dbReference>
<sequence>MRPAQARYVIGARMRELREAAGVPLTRAASESGWDKGHLSRVERGHTKPSRELIEWYDDSFGANQALVNQLMELDAAVRAGRDMSQRDLRRHVQPVLLGGSVPIDHHPDDRAELVGETVPDGTRVCREQVFEKTWELRNSGERPWHNRWLTRQGAAGTPGWLRSPNRAPVPDAAPGDIVTVTMTLQAPCQVGASTAYFKLTDEAGRLYYPGLESPPLYCTIFTIHDP</sequence>
<dbReference type="EMBL" id="SJJZ01000001">
    <property type="protein sequence ID" value="TCC09853.1"/>
    <property type="molecule type" value="Genomic_DNA"/>
</dbReference>
<dbReference type="Gene3D" id="2.60.40.10">
    <property type="entry name" value="Immunoglobulins"/>
    <property type="match status" value="1"/>
</dbReference>
<proteinExistence type="predicted"/>
<gene>
    <name evidence="2" type="ORF">E0H45_00445</name>
</gene>
<dbReference type="InterPro" id="IPR001387">
    <property type="entry name" value="Cro/C1-type_HTH"/>
</dbReference>
<dbReference type="CDD" id="cd14947">
    <property type="entry name" value="NBR1_like"/>
    <property type="match status" value="1"/>
</dbReference>
<name>A0A4R0HHF0_9ACTN</name>
<evidence type="ECO:0000313" key="2">
    <source>
        <dbReference type="EMBL" id="TCC09853.1"/>
    </source>
</evidence>